<protein>
    <recommendedName>
        <fullName evidence="3">C2H2-type domain-containing protein</fullName>
    </recommendedName>
</protein>
<accession>A0ABY7ED30</accession>
<sequence length="373" mass="43432">MSCQERFNGIIYEGPEGGVPIYLYYHDEHFDVITKMTGFLNRSYYCETCKKKCYSNKERRVCNNPCVYCHQLHTDETEYWRFCDKCNRYFKNGICFQMHLKKSSEDVKNTCEIYFKCKDCDQTINLKRHKKAHVCHEKTTNVTCSQLREKRKLTKQPARMNDDRLECDQGFVEGKTNKCNNCRKSWCGSNENRPNLCVAHRVCDVCLHSPVTSESSCKTCGKNERIFQGLETTEGFCKWLFSEENVGATVICHIFKGYDSYPILQYLHNNSILPDVITTGSKYMSVKVSLCNIRMIDSLNCIPMPLADMPVFLAILSKQKVTFLICSIENQSAILPHLPDLQFYAPDSMKPEARRTFLQWHEINKTKPFDLQK</sequence>
<evidence type="ECO:0000313" key="1">
    <source>
        <dbReference type="EMBL" id="WAR06289.1"/>
    </source>
</evidence>
<dbReference type="SUPFAM" id="SSF53098">
    <property type="entry name" value="Ribonuclease H-like"/>
    <property type="match status" value="1"/>
</dbReference>
<proteinExistence type="predicted"/>
<evidence type="ECO:0000313" key="2">
    <source>
        <dbReference type="Proteomes" id="UP001164746"/>
    </source>
</evidence>
<organism evidence="1 2">
    <name type="scientific">Mya arenaria</name>
    <name type="common">Soft-shell clam</name>
    <dbReference type="NCBI Taxonomy" id="6604"/>
    <lineage>
        <taxon>Eukaryota</taxon>
        <taxon>Metazoa</taxon>
        <taxon>Spiralia</taxon>
        <taxon>Lophotrochozoa</taxon>
        <taxon>Mollusca</taxon>
        <taxon>Bivalvia</taxon>
        <taxon>Autobranchia</taxon>
        <taxon>Heteroconchia</taxon>
        <taxon>Euheterodonta</taxon>
        <taxon>Imparidentia</taxon>
        <taxon>Neoheterodontei</taxon>
        <taxon>Myida</taxon>
        <taxon>Myoidea</taxon>
        <taxon>Myidae</taxon>
        <taxon>Mya</taxon>
    </lineage>
</organism>
<dbReference type="InterPro" id="IPR036397">
    <property type="entry name" value="RNaseH_sf"/>
</dbReference>
<evidence type="ECO:0008006" key="3">
    <source>
        <dbReference type="Google" id="ProtNLM"/>
    </source>
</evidence>
<dbReference type="InterPro" id="IPR012337">
    <property type="entry name" value="RNaseH-like_sf"/>
</dbReference>
<reference evidence="1" key="1">
    <citation type="submission" date="2022-11" db="EMBL/GenBank/DDBJ databases">
        <title>Centuries of genome instability and evolution in soft-shell clam transmissible cancer (bioRxiv).</title>
        <authorList>
            <person name="Hart S.F.M."/>
            <person name="Yonemitsu M.A."/>
            <person name="Giersch R.M."/>
            <person name="Beal B.F."/>
            <person name="Arriagada G."/>
            <person name="Davis B.W."/>
            <person name="Ostrander E.A."/>
            <person name="Goff S.P."/>
            <person name="Metzger M.J."/>
        </authorList>
    </citation>
    <scope>NUCLEOTIDE SEQUENCE</scope>
    <source>
        <strain evidence="1">MELC-2E11</strain>
        <tissue evidence="1">Siphon/mantle</tissue>
    </source>
</reference>
<dbReference type="PANTHER" id="PTHR33568">
    <property type="entry name" value="DNA POLYMERASE"/>
    <property type="match status" value="1"/>
</dbReference>
<name>A0ABY7ED30_MYAAR</name>
<gene>
    <name evidence="1" type="ORF">MAR_021658</name>
</gene>
<dbReference type="EMBL" id="CP111016">
    <property type="protein sequence ID" value="WAR06289.1"/>
    <property type="molecule type" value="Genomic_DNA"/>
</dbReference>
<keyword evidence="2" id="KW-1185">Reference proteome</keyword>
<dbReference type="Gene3D" id="3.30.420.10">
    <property type="entry name" value="Ribonuclease H-like superfamily/Ribonuclease H"/>
    <property type="match status" value="1"/>
</dbReference>
<dbReference type="PANTHER" id="PTHR33568:SF3">
    <property type="entry name" value="DNA-DIRECTED DNA POLYMERASE"/>
    <property type="match status" value="1"/>
</dbReference>
<dbReference type="Proteomes" id="UP001164746">
    <property type="component" value="Chromosome 5"/>
</dbReference>